<dbReference type="EMBL" id="BAAANE010000013">
    <property type="protein sequence ID" value="GAA1659128.1"/>
    <property type="molecule type" value="Genomic_DNA"/>
</dbReference>
<sequence>MPGSPSSHLAHRVREADLTTDIKAELHNKLREGRAVLLAKVEGLS</sequence>
<name>A0ABN2FU34_9ACTN</name>
<evidence type="ECO:0000313" key="1">
    <source>
        <dbReference type="EMBL" id="GAA1659128.1"/>
    </source>
</evidence>
<comment type="caution">
    <text evidence="1">The sequence shown here is derived from an EMBL/GenBank/DDBJ whole genome shotgun (WGS) entry which is preliminary data.</text>
</comment>
<gene>
    <name evidence="1" type="ORF">GCM10009744_60590</name>
</gene>
<protein>
    <submittedName>
        <fullName evidence="1">Uncharacterized protein</fullName>
    </submittedName>
</protein>
<proteinExistence type="predicted"/>
<organism evidence="1 2">
    <name type="scientific">Kribbella alba</name>
    <dbReference type="NCBI Taxonomy" id="190197"/>
    <lineage>
        <taxon>Bacteria</taxon>
        <taxon>Bacillati</taxon>
        <taxon>Actinomycetota</taxon>
        <taxon>Actinomycetes</taxon>
        <taxon>Propionibacteriales</taxon>
        <taxon>Kribbellaceae</taxon>
        <taxon>Kribbella</taxon>
    </lineage>
</organism>
<keyword evidence="2" id="KW-1185">Reference proteome</keyword>
<dbReference type="Proteomes" id="UP001501319">
    <property type="component" value="Unassembled WGS sequence"/>
</dbReference>
<reference evidence="1 2" key="1">
    <citation type="journal article" date="2019" name="Int. J. Syst. Evol. Microbiol.">
        <title>The Global Catalogue of Microorganisms (GCM) 10K type strain sequencing project: providing services to taxonomists for standard genome sequencing and annotation.</title>
        <authorList>
            <consortium name="The Broad Institute Genomics Platform"/>
            <consortium name="The Broad Institute Genome Sequencing Center for Infectious Disease"/>
            <person name="Wu L."/>
            <person name="Ma J."/>
        </authorList>
    </citation>
    <scope>NUCLEOTIDE SEQUENCE [LARGE SCALE GENOMIC DNA]</scope>
    <source>
        <strain evidence="1 2">JCM 14306</strain>
    </source>
</reference>
<evidence type="ECO:0000313" key="2">
    <source>
        <dbReference type="Proteomes" id="UP001501319"/>
    </source>
</evidence>
<accession>A0ABN2FU34</accession>